<organism evidence="5 6">
    <name type="scientific">Pseudonocardia adelaidensis</name>
    <dbReference type="NCBI Taxonomy" id="648754"/>
    <lineage>
        <taxon>Bacteria</taxon>
        <taxon>Bacillati</taxon>
        <taxon>Actinomycetota</taxon>
        <taxon>Actinomycetes</taxon>
        <taxon>Pseudonocardiales</taxon>
        <taxon>Pseudonocardiaceae</taxon>
        <taxon>Pseudonocardia</taxon>
    </lineage>
</organism>
<dbReference type="Pfam" id="PF13556">
    <property type="entry name" value="HTH_30"/>
    <property type="match status" value="1"/>
</dbReference>
<dbReference type="Proteomes" id="UP001500804">
    <property type="component" value="Unassembled WGS sequence"/>
</dbReference>
<dbReference type="Gene3D" id="1.10.10.2840">
    <property type="entry name" value="PucR C-terminal helix-turn-helix domain"/>
    <property type="match status" value="1"/>
</dbReference>
<dbReference type="InterPro" id="IPR042070">
    <property type="entry name" value="PucR_C-HTH_sf"/>
</dbReference>
<name>A0ABP9NCH7_9PSEU</name>
<comment type="caution">
    <text evidence="5">The sequence shown here is derived from an EMBL/GenBank/DDBJ whole genome shotgun (WGS) entry which is preliminary data.</text>
</comment>
<dbReference type="Pfam" id="PF14361">
    <property type="entry name" value="RsbRD_N"/>
    <property type="match status" value="1"/>
</dbReference>
<dbReference type="Pfam" id="PF17853">
    <property type="entry name" value="GGDEF_2"/>
    <property type="match status" value="1"/>
</dbReference>
<protein>
    <submittedName>
        <fullName evidence="5">Helix-turn-helix domain-containing protein</fullName>
    </submittedName>
</protein>
<evidence type="ECO:0000313" key="6">
    <source>
        <dbReference type="Proteomes" id="UP001500804"/>
    </source>
</evidence>
<dbReference type="PANTHER" id="PTHR33744:SF7">
    <property type="entry name" value="PUCR FAMILY TRANSCRIPTIONAL REGULATOR"/>
    <property type="match status" value="1"/>
</dbReference>
<evidence type="ECO:0000256" key="1">
    <source>
        <dbReference type="ARBA" id="ARBA00006754"/>
    </source>
</evidence>
<gene>
    <name evidence="5" type="ORF">GCM10023320_12090</name>
</gene>
<evidence type="ECO:0000259" key="4">
    <source>
        <dbReference type="Pfam" id="PF17853"/>
    </source>
</evidence>
<sequence length="393" mass="42433">MDVPQPARRLLEESEALGRELTDQIWQHLPGYESAWMEAEELSEMVVSNVHTLLAAVLADRRPEGAELEPAIRLGERRAAQGVPLEAVLRSWHTAERELAARLLQAYSPDLQAGRRVTERLAVAVDTLTDASVASYRRTQAAATGESGQESIDLVSRLAAGEPLAAVEVERQAAMTGVDVGRPHRALVLAVGRADSAGLARSHRVLLEHVQPHAHGRTMTGYHRGMVVLLAADAGGLPAALARAARRPELPLPAVIGVGDPRPRLGEIGASCREAVAATEVSLTLGLRRSTVFYQDVLPEVLLRDNPVTARRLVRARLGPLLDRPVLLETLVAYLEAGLSQRAAARTLGIHENTASYRLQRILELLGAEKPAALVRADLMLALLAHRLASAEE</sequence>
<dbReference type="InterPro" id="IPR025751">
    <property type="entry name" value="RsbRD_N_dom"/>
</dbReference>
<comment type="similarity">
    <text evidence="1">Belongs to the CdaR family.</text>
</comment>
<dbReference type="RefSeq" id="WP_345603787.1">
    <property type="nucleotide sequence ID" value="NZ_BAABJO010000004.1"/>
</dbReference>
<dbReference type="EMBL" id="BAABJO010000004">
    <property type="protein sequence ID" value="GAA5114604.1"/>
    <property type="molecule type" value="Genomic_DNA"/>
</dbReference>
<dbReference type="InterPro" id="IPR025736">
    <property type="entry name" value="PucR_C-HTH_dom"/>
</dbReference>
<reference evidence="6" key="1">
    <citation type="journal article" date="2019" name="Int. J. Syst. Evol. Microbiol.">
        <title>The Global Catalogue of Microorganisms (GCM) 10K type strain sequencing project: providing services to taxonomists for standard genome sequencing and annotation.</title>
        <authorList>
            <consortium name="The Broad Institute Genomics Platform"/>
            <consortium name="The Broad Institute Genome Sequencing Center for Infectious Disease"/>
            <person name="Wu L."/>
            <person name="Ma J."/>
        </authorList>
    </citation>
    <scope>NUCLEOTIDE SEQUENCE [LARGE SCALE GENOMIC DNA]</scope>
    <source>
        <strain evidence="6">JCM 18302</strain>
    </source>
</reference>
<evidence type="ECO:0000313" key="5">
    <source>
        <dbReference type="EMBL" id="GAA5114604.1"/>
    </source>
</evidence>
<feature type="domain" description="CdaR GGDEF-like" evidence="4">
    <location>
        <begin position="167"/>
        <end position="280"/>
    </location>
</feature>
<proteinExistence type="inferred from homology"/>
<feature type="domain" description="PucR C-terminal helix-turn-helix" evidence="2">
    <location>
        <begin position="327"/>
        <end position="385"/>
    </location>
</feature>
<evidence type="ECO:0000259" key="2">
    <source>
        <dbReference type="Pfam" id="PF13556"/>
    </source>
</evidence>
<dbReference type="PANTHER" id="PTHR33744">
    <property type="entry name" value="CARBOHYDRATE DIACID REGULATOR"/>
    <property type="match status" value="1"/>
</dbReference>
<dbReference type="InterPro" id="IPR051448">
    <property type="entry name" value="CdaR-like_regulators"/>
</dbReference>
<dbReference type="InterPro" id="IPR041522">
    <property type="entry name" value="CdaR_GGDEF"/>
</dbReference>
<feature type="domain" description="RsbT co-antagonist protein RsbRD N-terminal" evidence="3">
    <location>
        <begin position="16"/>
        <end position="149"/>
    </location>
</feature>
<keyword evidence="6" id="KW-1185">Reference proteome</keyword>
<evidence type="ECO:0000259" key="3">
    <source>
        <dbReference type="Pfam" id="PF14361"/>
    </source>
</evidence>
<accession>A0ABP9NCH7</accession>